<feature type="compositionally biased region" description="Basic residues" evidence="1">
    <location>
        <begin position="9"/>
        <end position="19"/>
    </location>
</feature>
<accession>A0AA35K3R1</accession>
<keyword evidence="3" id="KW-1185">Reference proteome</keyword>
<organism evidence="2 3">
    <name type="scientific">Podarcis lilfordi</name>
    <name type="common">Lilford's wall lizard</name>
    <dbReference type="NCBI Taxonomy" id="74358"/>
    <lineage>
        <taxon>Eukaryota</taxon>
        <taxon>Metazoa</taxon>
        <taxon>Chordata</taxon>
        <taxon>Craniata</taxon>
        <taxon>Vertebrata</taxon>
        <taxon>Euteleostomi</taxon>
        <taxon>Lepidosauria</taxon>
        <taxon>Squamata</taxon>
        <taxon>Bifurcata</taxon>
        <taxon>Unidentata</taxon>
        <taxon>Episquamata</taxon>
        <taxon>Laterata</taxon>
        <taxon>Lacertibaenia</taxon>
        <taxon>Lacertidae</taxon>
        <taxon>Podarcis</taxon>
    </lineage>
</organism>
<proteinExistence type="predicted"/>
<evidence type="ECO:0000313" key="3">
    <source>
        <dbReference type="Proteomes" id="UP001178461"/>
    </source>
</evidence>
<protein>
    <submittedName>
        <fullName evidence="2">Uncharacterized protein</fullName>
    </submittedName>
</protein>
<name>A0AA35K3R1_9SAUR</name>
<feature type="region of interest" description="Disordered" evidence="1">
    <location>
        <begin position="1"/>
        <end position="62"/>
    </location>
</feature>
<reference evidence="2" key="1">
    <citation type="submission" date="2022-12" db="EMBL/GenBank/DDBJ databases">
        <authorList>
            <person name="Alioto T."/>
            <person name="Alioto T."/>
            <person name="Gomez Garrido J."/>
        </authorList>
    </citation>
    <scope>NUCLEOTIDE SEQUENCE</scope>
</reference>
<feature type="compositionally biased region" description="Basic residues" evidence="1">
    <location>
        <begin position="36"/>
        <end position="45"/>
    </location>
</feature>
<gene>
    <name evidence="2" type="ORF">PODLI_1B009282</name>
</gene>
<feature type="compositionally biased region" description="Basic and acidic residues" evidence="1">
    <location>
        <begin position="46"/>
        <end position="58"/>
    </location>
</feature>
<evidence type="ECO:0000313" key="2">
    <source>
        <dbReference type="EMBL" id="CAI5770581.1"/>
    </source>
</evidence>
<dbReference type="AlphaFoldDB" id="A0AA35K3R1"/>
<dbReference type="EMBL" id="OX395128">
    <property type="protein sequence ID" value="CAI5770581.1"/>
    <property type="molecule type" value="Genomic_DNA"/>
</dbReference>
<evidence type="ECO:0000256" key="1">
    <source>
        <dbReference type="SAM" id="MobiDB-lite"/>
    </source>
</evidence>
<dbReference type="Proteomes" id="UP001178461">
    <property type="component" value="Chromosome 3"/>
</dbReference>
<sequence>MRSAPVRIACRKAKRKISSKKQNSGLPERGRDQQKRNRRIPRNHFKQCEEFQWREQHQEPSASDGYGFIKFQELFIAIQDPHSGSCRA</sequence>